<proteinExistence type="predicted"/>
<protein>
    <submittedName>
        <fullName evidence="1">Uncharacterized protein</fullName>
    </submittedName>
</protein>
<dbReference type="AlphaFoldDB" id="A0A4Y9YFZ3"/>
<sequence>MRSTQCAALLRILRPGTPHAMQIVRHICIDSDQNGRDEVLIQTGPIGPQRSMYRLHLSQACYSTAPARATEVRNPRRHVVRGLPAYASRLVNAGPHVPSGAGNRCCLHSNQDQPTAGRPASSAFVRAEDARARPPDARAGMLVYGHVKCGAAGAQIHRCTVGDVVLELHITRQLVLGWSGPASGRV</sequence>
<dbReference type="Proteomes" id="UP000298327">
    <property type="component" value="Unassembled WGS sequence"/>
</dbReference>
<organism evidence="1 2">
    <name type="scientific">Dentipellis fragilis</name>
    <dbReference type="NCBI Taxonomy" id="205917"/>
    <lineage>
        <taxon>Eukaryota</taxon>
        <taxon>Fungi</taxon>
        <taxon>Dikarya</taxon>
        <taxon>Basidiomycota</taxon>
        <taxon>Agaricomycotina</taxon>
        <taxon>Agaricomycetes</taxon>
        <taxon>Russulales</taxon>
        <taxon>Hericiaceae</taxon>
        <taxon>Dentipellis</taxon>
    </lineage>
</organism>
<reference evidence="1 2" key="1">
    <citation type="submission" date="2019-02" db="EMBL/GenBank/DDBJ databases">
        <title>Genome sequencing of the rare red list fungi Dentipellis fragilis.</title>
        <authorList>
            <person name="Buettner E."/>
            <person name="Kellner H."/>
        </authorList>
    </citation>
    <scope>NUCLEOTIDE SEQUENCE [LARGE SCALE GENOMIC DNA]</scope>
    <source>
        <strain evidence="1 2">DSM 105465</strain>
    </source>
</reference>
<keyword evidence="2" id="KW-1185">Reference proteome</keyword>
<evidence type="ECO:0000313" key="2">
    <source>
        <dbReference type="Proteomes" id="UP000298327"/>
    </source>
</evidence>
<gene>
    <name evidence="1" type="ORF">EVG20_g7448</name>
</gene>
<accession>A0A4Y9YFZ3</accession>
<comment type="caution">
    <text evidence="1">The sequence shown here is derived from an EMBL/GenBank/DDBJ whole genome shotgun (WGS) entry which is preliminary data.</text>
</comment>
<dbReference type="EMBL" id="SEOQ01000567">
    <property type="protein sequence ID" value="TFY60361.1"/>
    <property type="molecule type" value="Genomic_DNA"/>
</dbReference>
<name>A0A4Y9YFZ3_9AGAM</name>
<evidence type="ECO:0000313" key="1">
    <source>
        <dbReference type="EMBL" id="TFY60361.1"/>
    </source>
</evidence>